<evidence type="ECO:0000259" key="2">
    <source>
        <dbReference type="Pfam" id="PF08327"/>
    </source>
</evidence>
<dbReference type="EMBL" id="ANIK01000095">
    <property type="protein sequence ID" value="EMJ91884.1"/>
    <property type="molecule type" value="Genomic_DNA"/>
</dbReference>
<feature type="domain" description="Activator of Hsp90 ATPase homologue 1/2-like C-terminal" evidence="2">
    <location>
        <begin position="23"/>
        <end position="150"/>
    </location>
</feature>
<evidence type="ECO:0000313" key="4">
    <source>
        <dbReference type="Proteomes" id="UP000011988"/>
    </source>
</evidence>
<dbReference type="InterPro" id="IPR023393">
    <property type="entry name" value="START-like_dom_sf"/>
</dbReference>
<dbReference type="OrthoDB" id="118413at2"/>
<dbReference type="PANTHER" id="PTHR36929:SF5">
    <property type="entry name" value="BLR6751 PROTEIN"/>
    <property type="match status" value="1"/>
</dbReference>
<dbReference type="RefSeq" id="WP_020774774.1">
    <property type="nucleotide sequence ID" value="NZ_ANIK01000095.1"/>
</dbReference>
<reference evidence="3 4" key="1">
    <citation type="submission" date="2013-01" db="EMBL/GenBank/DDBJ databases">
        <authorList>
            <person name="Harkins D.M."/>
            <person name="Durkin A.S."/>
            <person name="Brinkac L.M."/>
            <person name="Haft D.H."/>
            <person name="Selengut J.D."/>
            <person name="Sanka R."/>
            <person name="DePew J."/>
            <person name="Purushe J."/>
            <person name="Galloway R.L."/>
            <person name="Vinetz J.M."/>
            <person name="Sutton G.G."/>
            <person name="Nierman W.C."/>
            <person name="Fouts D.E."/>
        </authorList>
    </citation>
    <scope>NUCLEOTIDE SEQUENCE [LARGE SCALE GENOMIC DNA]</scope>
    <source>
        <strain evidence="3 4">79601</strain>
    </source>
</reference>
<protein>
    <recommendedName>
        <fullName evidence="2">Activator of Hsp90 ATPase homologue 1/2-like C-terminal domain-containing protein</fullName>
    </recommendedName>
</protein>
<name>M6CJH3_9LEPT</name>
<proteinExistence type="inferred from homology"/>
<evidence type="ECO:0000313" key="3">
    <source>
        <dbReference type="EMBL" id="EMJ91884.1"/>
    </source>
</evidence>
<organism evidence="3 4">
    <name type="scientific">Leptospira alstonii serovar Sichuan str. 79601</name>
    <dbReference type="NCBI Taxonomy" id="1218565"/>
    <lineage>
        <taxon>Bacteria</taxon>
        <taxon>Pseudomonadati</taxon>
        <taxon>Spirochaetota</taxon>
        <taxon>Spirochaetia</taxon>
        <taxon>Leptospirales</taxon>
        <taxon>Leptospiraceae</taxon>
        <taxon>Leptospira</taxon>
    </lineage>
</organism>
<dbReference type="InterPro" id="IPR013538">
    <property type="entry name" value="ASHA1/2-like_C"/>
</dbReference>
<dbReference type="Gene3D" id="3.30.530.20">
    <property type="match status" value="1"/>
</dbReference>
<accession>M6CJH3</accession>
<comment type="similarity">
    <text evidence="1">Belongs to the AHA1 family.</text>
</comment>
<sequence length="156" mass="18365">MNRQENNTTAISDQEVVSVRVVNAPKELAFKAWTDPQHLQLWWGPKGFTNTFHEFDLKPGGNWRFTMHGPDGTDYPNHSVFVEILKPERLVFDHISGHVFRVTATFEEESPNKTKVTFRMFFESLQDFERSKKYVIEGNEQNFDKLEAELKRMREL</sequence>
<evidence type="ECO:0000256" key="1">
    <source>
        <dbReference type="ARBA" id="ARBA00006817"/>
    </source>
</evidence>
<dbReference type="Pfam" id="PF08327">
    <property type="entry name" value="AHSA1"/>
    <property type="match status" value="1"/>
</dbReference>
<dbReference type="SUPFAM" id="SSF55961">
    <property type="entry name" value="Bet v1-like"/>
    <property type="match status" value="1"/>
</dbReference>
<dbReference type="Proteomes" id="UP000011988">
    <property type="component" value="Unassembled WGS sequence"/>
</dbReference>
<dbReference type="PANTHER" id="PTHR36929">
    <property type="entry name" value="ATTACHMENT SUBUNIT, PUTATIVE-RELATED"/>
    <property type="match status" value="1"/>
</dbReference>
<dbReference type="PATRIC" id="fig|1218565.3.peg.3835"/>
<gene>
    <name evidence="3" type="ORF">LEP1GSC194_4158</name>
</gene>
<comment type="caution">
    <text evidence="3">The sequence shown here is derived from an EMBL/GenBank/DDBJ whole genome shotgun (WGS) entry which is preliminary data.</text>
</comment>
<dbReference type="CDD" id="cd08894">
    <property type="entry name" value="SRPBCC_CalC_Aha1-like_1"/>
    <property type="match status" value="1"/>
</dbReference>
<dbReference type="AlphaFoldDB" id="M6CJH3"/>